<evidence type="ECO:0000313" key="3">
    <source>
        <dbReference type="Proteomes" id="UP000076660"/>
    </source>
</evidence>
<gene>
    <name evidence="2" type="ORF">AVR91_0206900</name>
</gene>
<dbReference type="RefSeq" id="WP_063271622.1">
    <property type="nucleotide sequence ID" value="NZ_LQMT02000007.1"/>
</dbReference>
<dbReference type="Pfam" id="PF14013">
    <property type="entry name" value="MT0933_antitox"/>
    <property type="match status" value="1"/>
</dbReference>
<dbReference type="AlphaFoldDB" id="A0A1W2M1T5"/>
<sequence>MGIDFEGMKDKVSGEHVDKAADFAKDRFGEHSDKIDSAADKAKDYLGESGGGEQQGEGRQDSPQGQ</sequence>
<organism evidence="2 3">
    <name type="scientific">Amycolatopsis keratiniphila subsp. keratiniphila</name>
    <dbReference type="NCBI Taxonomy" id="227715"/>
    <lineage>
        <taxon>Bacteria</taxon>
        <taxon>Bacillati</taxon>
        <taxon>Actinomycetota</taxon>
        <taxon>Actinomycetes</taxon>
        <taxon>Pseudonocardiales</taxon>
        <taxon>Pseudonocardiaceae</taxon>
        <taxon>Amycolatopsis</taxon>
        <taxon>Amycolatopsis japonica group</taxon>
    </lineage>
</organism>
<feature type="compositionally biased region" description="Basic and acidic residues" evidence="1">
    <location>
        <begin position="23"/>
        <end position="46"/>
    </location>
</feature>
<dbReference type="EMBL" id="LQMT02000007">
    <property type="protein sequence ID" value="ONF73818.1"/>
    <property type="molecule type" value="Genomic_DNA"/>
</dbReference>
<feature type="region of interest" description="Disordered" evidence="1">
    <location>
        <begin position="23"/>
        <end position="66"/>
    </location>
</feature>
<name>A0A1W2M1T5_9PSEU</name>
<accession>A0A1W2M1T5</accession>
<comment type="caution">
    <text evidence="2">The sequence shown here is derived from an EMBL/GenBank/DDBJ whole genome shotgun (WGS) entry which is preliminary data.</text>
</comment>
<evidence type="ECO:0000256" key="1">
    <source>
        <dbReference type="SAM" id="MobiDB-lite"/>
    </source>
</evidence>
<evidence type="ECO:0008006" key="4">
    <source>
        <dbReference type="Google" id="ProtNLM"/>
    </source>
</evidence>
<dbReference type="OrthoDB" id="3638438at2"/>
<proteinExistence type="predicted"/>
<reference evidence="2 3" key="1">
    <citation type="submission" date="2016-12" db="EMBL/GenBank/DDBJ databases">
        <title>Amycolatopsis keratiniphila subsp. keratiniphila genome sequencing and assembly.</title>
        <authorList>
            <person name="Mayilraj S."/>
            <person name="Kaur N."/>
        </authorList>
    </citation>
    <scope>NUCLEOTIDE SEQUENCE [LARGE SCALE GENOMIC DNA]</scope>
    <source>
        <strain evidence="2 3">DSM 44409</strain>
    </source>
</reference>
<dbReference type="InterPro" id="IPR028037">
    <property type="entry name" value="Antitoxin_Rv0909/MT0933"/>
</dbReference>
<dbReference type="Proteomes" id="UP000076660">
    <property type="component" value="Unassembled WGS sequence"/>
</dbReference>
<evidence type="ECO:0000313" key="2">
    <source>
        <dbReference type="EMBL" id="ONF73818.1"/>
    </source>
</evidence>
<protein>
    <recommendedName>
        <fullName evidence="4">MT0933-like antitoxin protein</fullName>
    </recommendedName>
</protein>